<evidence type="ECO:0000256" key="1">
    <source>
        <dbReference type="SAM" id="Phobius"/>
    </source>
</evidence>
<keyword evidence="1" id="KW-1133">Transmembrane helix</keyword>
<keyword evidence="3" id="KW-1185">Reference proteome</keyword>
<protein>
    <submittedName>
        <fullName evidence="2">Uncharacterized protein</fullName>
    </submittedName>
</protein>
<dbReference type="AlphaFoldDB" id="A0A162XRP9"/>
<gene>
    <name evidence="2" type="ORF">PHYBLDRAFT_59820</name>
</gene>
<evidence type="ECO:0000313" key="2">
    <source>
        <dbReference type="EMBL" id="OAD76285.1"/>
    </source>
</evidence>
<dbReference type="VEuPathDB" id="FungiDB:PHYBLDRAFT_59820"/>
<accession>A0A162XRP9</accession>
<dbReference type="Proteomes" id="UP000077315">
    <property type="component" value="Unassembled WGS sequence"/>
</dbReference>
<organism evidence="2 3">
    <name type="scientific">Phycomyces blakesleeanus (strain ATCC 8743b / DSM 1359 / FGSC 10004 / NBRC 33097 / NRRL 1555)</name>
    <dbReference type="NCBI Taxonomy" id="763407"/>
    <lineage>
        <taxon>Eukaryota</taxon>
        <taxon>Fungi</taxon>
        <taxon>Fungi incertae sedis</taxon>
        <taxon>Mucoromycota</taxon>
        <taxon>Mucoromycotina</taxon>
        <taxon>Mucoromycetes</taxon>
        <taxon>Mucorales</taxon>
        <taxon>Phycomycetaceae</taxon>
        <taxon>Phycomyces</taxon>
    </lineage>
</organism>
<proteinExistence type="predicted"/>
<name>A0A162XRP9_PHYB8</name>
<feature type="transmembrane region" description="Helical" evidence="1">
    <location>
        <begin position="171"/>
        <end position="195"/>
    </location>
</feature>
<reference evidence="3" key="1">
    <citation type="submission" date="2015-06" db="EMBL/GenBank/DDBJ databases">
        <title>Expansion of signal transduction pathways in fungi by whole-genome duplication.</title>
        <authorList>
            <consortium name="DOE Joint Genome Institute"/>
            <person name="Corrochano L.M."/>
            <person name="Kuo A."/>
            <person name="Marcet-Houben M."/>
            <person name="Polaino S."/>
            <person name="Salamov A."/>
            <person name="Villalobos J.M."/>
            <person name="Alvarez M.I."/>
            <person name="Avalos J."/>
            <person name="Benito E.P."/>
            <person name="Benoit I."/>
            <person name="Burger G."/>
            <person name="Camino L.P."/>
            <person name="Canovas D."/>
            <person name="Cerda-Olmedo E."/>
            <person name="Cheng J.-F."/>
            <person name="Dominguez A."/>
            <person name="Elias M."/>
            <person name="Eslava A.P."/>
            <person name="Glaser F."/>
            <person name="Grimwood J."/>
            <person name="Gutierrez G."/>
            <person name="Heitman J."/>
            <person name="Henrissat B."/>
            <person name="Iturriaga E.A."/>
            <person name="Lang B.F."/>
            <person name="Lavin J.L."/>
            <person name="Lee S."/>
            <person name="Li W."/>
            <person name="Lindquist E."/>
            <person name="Lopez-Garcia S."/>
            <person name="Luque E.M."/>
            <person name="Marcos A.T."/>
            <person name="Martin J."/>
            <person name="McCluskey K."/>
            <person name="Medina H.R."/>
            <person name="Miralles-Duran A."/>
            <person name="Miyazaki A."/>
            <person name="Munoz-Torres E."/>
            <person name="Oguiza J.A."/>
            <person name="Ohm R."/>
            <person name="Olmedo M."/>
            <person name="Orejas M."/>
            <person name="Ortiz-Castellanos L."/>
            <person name="Pisabarro A.G."/>
            <person name="Rodriguez-Romero J."/>
            <person name="Ruiz-Herrera J."/>
            <person name="Ruiz-Vazquez R."/>
            <person name="Sanz C."/>
            <person name="Schackwitz W."/>
            <person name="Schmutz J."/>
            <person name="Shahriari M."/>
            <person name="Shelest E."/>
            <person name="Silva-Franco F."/>
            <person name="Soanes D."/>
            <person name="Syed K."/>
            <person name="Tagua V.G."/>
            <person name="Talbot N.J."/>
            <person name="Thon M."/>
            <person name="De vries R.P."/>
            <person name="Wiebenga A."/>
            <person name="Yadav J.S."/>
            <person name="Braun E.L."/>
            <person name="Baker S."/>
            <person name="Garre V."/>
            <person name="Horwitz B."/>
            <person name="Torres-Martinez S."/>
            <person name="Idnurm A."/>
            <person name="Herrera-Estrella A."/>
            <person name="Gabaldon T."/>
            <person name="Grigoriev I.V."/>
        </authorList>
    </citation>
    <scope>NUCLEOTIDE SEQUENCE [LARGE SCALE GENOMIC DNA]</scope>
    <source>
        <strain evidence="3">NRRL 1555(-)</strain>
    </source>
</reference>
<feature type="transmembrane region" description="Helical" evidence="1">
    <location>
        <begin position="95"/>
        <end position="114"/>
    </location>
</feature>
<dbReference type="EMBL" id="KV440976">
    <property type="protein sequence ID" value="OAD76285.1"/>
    <property type="molecule type" value="Genomic_DNA"/>
</dbReference>
<feature type="transmembrane region" description="Helical" evidence="1">
    <location>
        <begin position="134"/>
        <end position="151"/>
    </location>
</feature>
<feature type="transmembrane region" description="Helical" evidence="1">
    <location>
        <begin position="288"/>
        <end position="311"/>
    </location>
</feature>
<feature type="transmembrane region" description="Helical" evidence="1">
    <location>
        <begin position="261"/>
        <end position="282"/>
    </location>
</feature>
<dbReference type="InParanoid" id="A0A162XRP9"/>
<evidence type="ECO:0000313" key="3">
    <source>
        <dbReference type="Proteomes" id="UP000077315"/>
    </source>
</evidence>
<keyword evidence="1" id="KW-0472">Membrane</keyword>
<sequence>MVETYQNNSWDLDRICIDNVCHCDWRITITGCAEERQLRIINTICIVLSAVAQKLKFARFVALILILHRTLVRGHRIFDIDIRKGCFRPKPIDSMLVMLFILNLLRMIYCIILATDVSKSLIFRSFMFDFPLQWGYAGAALYLTGILQTLADSHKTISSGWLPSPRAADIVSAVLLFLPFILNNIFSITAGALAYNNPHGAEIMTRLLYTVWFFHCIFLCTAVTFAGTRLTRILNEHLENFSSFGERYNAVKAGILKIHAVMILLALYMIFLAVAVVIYGFFRNAVILSLPATLIMASSWNFVSPIATFFIEVSMVIRPSMVEKGSSVQKSNDGTSDVYDLQTQPPSFTKSPMHRSNIQGTLSHNAFDGLKSNQIFLPQSYYQTDSDVFPIERRDIATMRIAGSGLPVADSQLTNVQWPSTAVLNQKRASQVQLL</sequence>
<dbReference type="RefSeq" id="XP_018294325.1">
    <property type="nucleotide sequence ID" value="XM_018440564.1"/>
</dbReference>
<dbReference type="OrthoDB" id="2131431at2759"/>
<feature type="transmembrane region" description="Helical" evidence="1">
    <location>
        <begin position="207"/>
        <end position="227"/>
    </location>
</feature>
<dbReference type="GeneID" id="29001470"/>
<keyword evidence="1" id="KW-0812">Transmembrane</keyword>